<reference evidence="2" key="1">
    <citation type="submission" date="2022-07" db="EMBL/GenBank/DDBJ databases">
        <title>Genome Sequence of Agrocybe chaxingu.</title>
        <authorList>
            <person name="Buettner E."/>
        </authorList>
    </citation>
    <scope>NUCLEOTIDE SEQUENCE</scope>
    <source>
        <strain evidence="2">MP-N11</strain>
    </source>
</reference>
<dbReference type="EMBL" id="JANKHO010000374">
    <property type="protein sequence ID" value="KAJ3510757.1"/>
    <property type="molecule type" value="Genomic_DNA"/>
</dbReference>
<dbReference type="PANTHER" id="PTHR38886:SF1">
    <property type="entry name" value="NACHT-NTPASE AND P-LOOP NTPASES N-TERMINAL DOMAIN-CONTAINING PROTEIN"/>
    <property type="match status" value="1"/>
</dbReference>
<dbReference type="AlphaFoldDB" id="A0A9W8K9M9"/>
<sequence>MALAPSIGDLVTLGNVIASIVKAVNETSGASAEYQELVAELTAFCDMVYFVKDTLGTVSVSPSNQAALNLIHGEVLRCRALVNAFVDTIRPYHQALNATGGTSRRRHSLRVIFRKVWWRSSGRKMSRRFSLSFIVQITTSTQMTTKVGFGREHGLEIVDLMGKTFSIPWELCFPWDKLRVTLKSYYQDTPGQTQVEWGDYTLFCEDLADLQVDVYRQFKQLKKGMKLTMAALTWRQTPTGRLSEYKCTRCPRSISVDPLPESGWVECPGCGRKTQLTMQGTKFYPWKRTYGYQYIWYGYPRGYVNHGVSFDNLHVVVEHVGAHIRKKLN</sequence>
<proteinExistence type="predicted"/>
<evidence type="ECO:0000259" key="1">
    <source>
        <dbReference type="Pfam" id="PF22893"/>
    </source>
</evidence>
<evidence type="ECO:0000313" key="2">
    <source>
        <dbReference type="EMBL" id="KAJ3510757.1"/>
    </source>
</evidence>
<dbReference type="PANTHER" id="PTHR38886">
    <property type="entry name" value="SESA DOMAIN-CONTAINING PROTEIN"/>
    <property type="match status" value="1"/>
</dbReference>
<keyword evidence="3" id="KW-1185">Reference proteome</keyword>
<evidence type="ECO:0000313" key="3">
    <source>
        <dbReference type="Proteomes" id="UP001148786"/>
    </source>
</evidence>
<feature type="domain" description="Ubiquitin-like" evidence="1">
    <location>
        <begin position="155"/>
        <end position="231"/>
    </location>
</feature>
<dbReference type="Proteomes" id="UP001148786">
    <property type="component" value="Unassembled WGS sequence"/>
</dbReference>
<dbReference type="InterPro" id="IPR054464">
    <property type="entry name" value="ULD_fung"/>
</dbReference>
<dbReference type="Pfam" id="PF22893">
    <property type="entry name" value="ULD_2"/>
    <property type="match status" value="1"/>
</dbReference>
<organism evidence="2 3">
    <name type="scientific">Agrocybe chaxingu</name>
    <dbReference type="NCBI Taxonomy" id="84603"/>
    <lineage>
        <taxon>Eukaryota</taxon>
        <taxon>Fungi</taxon>
        <taxon>Dikarya</taxon>
        <taxon>Basidiomycota</taxon>
        <taxon>Agaricomycotina</taxon>
        <taxon>Agaricomycetes</taxon>
        <taxon>Agaricomycetidae</taxon>
        <taxon>Agaricales</taxon>
        <taxon>Agaricineae</taxon>
        <taxon>Strophariaceae</taxon>
        <taxon>Agrocybe</taxon>
    </lineage>
</organism>
<comment type="caution">
    <text evidence="2">The sequence shown here is derived from an EMBL/GenBank/DDBJ whole genome shotgun (WGS) entry which is preliminary data.</text>
</comment>
<gene>
    <name evidence="2" type="ORF">NLJ89_g4490</name>
</gene>
<name>A0A9W8K9M9_9AGAR</name>
<accession>A0A9W8K9M9</accession>
<protein>
    <recommendedName>
        <fullName evidence="1">Ubiquitin-like domain-containing protein</fullName>
    </recommendedName>
</protein>
<dbReference type="OrthoDB" id="3271094at2759"/>